<evidence type="ECO:0000313" key="2">
    <source>
        <dbReference type="EMBL" id="KAK0740294.1"/>
    </source>
</evidence>
<dbReference type="EMBL" id="JAUKUD010000006">
    <property type="protein sequence ID" value="KAK0740294.1"/>
    <property type="molecule type" value="Genomic_DNA"/>
</dbReference>
<evidence type="ECO:0000256" key="1">
    <source>
        <dbReference type="SAM" id="Coils"/>
    </source>
</evidence>
<reference evidence="2" key="1">
    <citation type="submission" date="2023-06" db="EMBL/GenBank/DDBJ databases">
        <title>Genome-scale phylogeny and comparative genomics of the fungal order Sordariales.</title>
        <authorList>
            <consortium name="Lawrence Berkeley National Laboratory"/>
            <person name="Hensen N."/>
            <person name="Bonometti L."/>
            <person name="Westerberg I."/>
            <person name="Brannstrom I.O."/>
            <person name="Guillou S."/>
            <person name="Cros-Aarteil S."/>
            <person name="Calhoun S."/>
            <person name="Haridas S."/>
            <person name="Kuo A."/>
            <person name="Mondo S."/>
            <person name="Pangilinan J."/>
            <person name="Riley R."/>
            <person name="LaButti K."/>
            <person name="Andreopoulos B."/>
            <person name="Lipzen A."/>
            <person name="Chen C."/>
            <person name="Yanf M."/>
            <person name="Daum C."/>
            <person name="Ng V."/>
            <person name="Clum A."/>
            <person name="Steindorff A."/>
            <person name="Ohm R."/>
            <person name="Martin F."/>
            <person name="Silar P."/>
            <person name="Natvig D."/>
            <person name="Lalanne C."/>
            <person name="Gautier V."/>
            <person name="Ament-velasquez S.L."/>
            <person name="Kruys A."/>
            <person name="Hutchinson M.I."/>
            <person name="Powell A.J."/>
            <person name="Barry K."/>
            <person name="Miller A.N."/>
            <person name="Grigoriev I.V."/>
            <person name="Debuchy R."/>
            <person name="Gladieux P."/>
            <person name="Thoren M.H."/>
            <person name="Johannesson H."/>
        </authorList>
    </citation>
    <scope>NUCLEOTIDE SEQUENCE</scope>
    <source>
        <strain evidence="2">SMH3187-1</strain>
    </source>
</reference>
<proteinExistence type="predicted"/>
<evidence type="ECO:0000313" key="3">
    <source>
        <dbReference type="Proteomes" id="UP001172155"/>
    </source>
</evidence>
<dbReference type="AlphaFoldDB" id="A0AA40JYP5"/>
<name>A0AA40JYP5_9PEZI</name>
<accession>A0AA40JYP5</accession>
<keyword evidence="3" id="KW-1185">Reference proteome</keyword>
<evidence type="ECO:0008006" key="4">
    <source>
        <dbReference type="Google" id="ProtNLM"/>
    </source>
</evidence>
<feature type="coiled-coil region" evidence="1">
    <location>
        <begin position="142"/>
        <end position="179"/>
    </location>
</feature>
<protein>
    <recommendedName>
        <fullName evidence="4">Hook C-terminal domain-containing protein</fullName>
    </recommendedName>
</protein>
<sequence>MTGQEDKAFIAIRNALLDAQKELDLARARVQELERAIADKDRELLRIKTDISALGQEQAAALGAIKATDELLSESLTTELAATRRQLHQKTVEVNAIKDQLMATLLSKDKIRKDLDEAVAATLGQVVSDEPAKGKKDDTDKSEKIEKLREALRKKVEQLEKAEQEKYELQRRVKAAESGSVNAAQKAEHDQRVKTLERENTLITTAWYDITSRLQSNHVVLQRRQDAPKSWLNKQRQMVNATPRR</sequence>
<organism evidence="2 3">
    <name type="scientific">Schizothecium vesticola</name>
    <dbReference type="NCBI Taxonomy" id="314040"/>
    <lineage>
        <taxon>Eukaryota</taxon>
        <taxon>Fungi</taxon>
        <taxon>Dikarya</taxon>
        <taxon>Ascomycota</taxon>
        <taxon>Pezizomycotina</taxon>
        <taxon>Sordariomycetes</taxon>
        <taxon>Sordariomycetidae</taxon>
        <taxon>Sordariales</taxon>
        <taxon>Schizotheciaceae</taxon>
        <taxon>Schizothecium</taxon>
    </lineage>
</organism>
<gene>
    <name evidence="2" type="ORF">B0T18DRAFT_206601</name>
</gene>
<feature type="coiled-coil region" evidence="1">
    <location>
        <begin position="16"/>
        <end position="50"/>
    </location>
</feature>
<keyword evidence="1" id="KW-0175">Coiled coil</keyword>
<dbReference type="Proteomes" id="UP001172155">
    <property type="component" value="Unassembled WGS sequence"/>
</dbReference>
<comment type="caution">
    <text evidence="2">The sequence shown here is derived from an EMBL/GenBank/DDBJ whole genome shotgun (WGS) entry which is preliminary data.</text>
</comment>